<gene>
    <name evidence="2" type="ORF">SAMN02746009_02577</name>
</gene>
<evidence type="ECO:0000313" key="2">
    <source>
        <dbReference type="EMBL" id="SHL34085.1"/>
    </source>
</evidence>
<proteinExistence type="predicted"/>
<dbReference type="Gene3D" id="3.40.50.300">
    <property type="entry name" value="P-loop containing nucleotide triphosphate hydrolases"/>
    <property type="match status" value="2"/>
</dbReference>
<keyword evidence="2" id="KW-0067">ATP-binding</keyword>
<dbReference type="PANTHER" id="PTHR43581:SF2">
    <property type="entry name" value="EXCINUCLEASE ATPASE SUBUNIT"/>
    <property type="match status" value="1"/>
</dbReference>
<evidence type="ECO:0000313" key="3">
    <source>
        <dbReference type="Proteomes" id="UP000183947"/>
    </source>
</evidence>
<dbReference type="InterPro" id="IPR027417">
    <property type="entry name" value="P-loop_NTPase"/>
</dbReference>
<evidence type="ECO:0000259" key="1">
    <source>
        <dbReference type="Pfam" id="PF13304"/>
    </source>
</evidence>
<dbReference type="Pfam" id="PF13304">
    <property type="entry name" value="AAA_21"/>
    <property type="match status" value="1"/>
</dbReference>
<protein>
    <submittedName>
        <fullName evidence="2">Predicted ATP-binding protein involved in virulence</fullName>
    </submittedName>
</protein>
<dbReference type="SUPFAM" id="SSF52540">
    <property type="entry name" value="P-loop containing nucleoside triphosphate hydrolases"/>
    <property type="match status" value="1"/>
</dbReference>
<keyword evidence="3" id="KW-1185">Reference proteome</keyword>
<dbReference type="EMBL" id="FRAS01000013">
    <property type="protein sequence ID" value="SHL34085.1"/>
    <property type="molecule type" value="Genomic_DNA"/>
</dbReference>
<dbReference type="InterPro" id="IPR003959">
    <property type="entry name" value="ATPase_AAA_core"/>
</dbReference>
<dbReference type="OrthoDB" id="9805802at2"/>
<name>A0A1M6ZUQ8_9BACT</name>
<dbReference type="RefSeq" id="WP_073285575.1">
    <property type="nucleotide sequence ID" value="NZ_FRAS01000013.1"/>
</dbReference>
<dbReference type="AlphaFoldDB" id="A0A1M6ZUQ8"/>
<dbReference type="STRING" id="1121959.SAMN02746009_02577"/>
<dbReference type="GO" id="GO:0005524">
    <property type="term" value="F:ATP binding"/>
    <property type="evidence" value="ECO:0007669"/>
    <property type="project" value="UniProtKB-KW"/>
</dbReference>
<reference evidence="3" key="1">
    <citation type="submission" date="2016-11" db="EMBL/GenBank/DDBJ databases">
        <authorList>
            <person name="Varghese N."/>
            <person name="Submissions S."/>
        </authorList>
    </citation>
    <scope>NUCLEOTIDE SEQUENCE [LARGE SCALE GENOMIC DNA]</scope>
    <source>
        <strain evidence="3">DSM 18569</strain>
    </source>
</reference>
<sequence length="451" mass="50742">MYIHSIDIAHIRAIDSLKMRFAKPAGWHVIIGDNGTGKSSVVRAIALALIGPEKAMALRLSWDEWLAAQHTTGHVRLHIVADPEWDKAVDTRKASVAASDKPFPIEIDFSRERVGGFSPDFASPHSVVVLSSNIDSARSRKPRKEIWGDYAGWFSVAYGPFRRFTGGNPEWAKLFYSSPKVGAHLSAFGEDVALTEALEWLRELDYQRLKQQEADNQSSEASHTLDYLKRFVNDSGLLPHGTRLDRIETGGPIFLDGNGNPVPVTQLSDGYRSVLSLTFELIRQLVRVYGYKQVFHQLAKNRPDKLEIGLPGVVVIDEIDAHLHPTWQTRIGQWFLQYFPRMQFIVTTHSPLICRAAAQGSIYRLVAPGEEESSGEVTGLERDRLIYGNILDAYATDAFGENITQSPEAQEKLTRLIHLNRLYAYGKLNKADEAEMYQLRQIFTTDDTFAF</sequence>
<accession>A0A1M6ZUQ8</accession>
<organism evidence="2 3">
    <name type="scientific">Hymenobacter psychrotolerans DSM 18569</name>
    <dbReference type="NCBI Taxonomy" id="1121959"/>
    <lineage>
        <taxon>Bacteria</taxon>
        <taxon>Pseudomonadati</taxon>
        <taxon>Bacteroidota</taxon>
        <taxon>Cytophagia</taxon>
        <taxon>Cytophagales</taxon>
        <taxon>Hymenobacteraceae</taxon>
        <taxon>Hymenobacter</taxon>
    </lineage>
</organism>
<dbReference type="InterPro" id="IPR051396">
    <property type="entry name" value="Bact_Antivir_Def_Nuclease"/>
</dbReference>
<feature type="domain" description="ATPase AAA-type core" evidence="1">
    <location>
        <begin position="230"/>
        <end position="354"/>
    </location>
</feature>
<keyword evidence="2" id="KW-0547">Nucleotide-binding</keyword>
<dbReference type="PANTHER" id="PTHR43581">
    <property type="entry name" value="ATP/GTP PHOSPHATASE"/>
    <property type="match status" value="1"/>
</dbReference>
<dbReference type="GO" id="GO:0016887">
    <property type="term" value="F:ATP hydrolysis activity"/>
    <property type="evidence" value="ECO:0007669"/>
    <property type="project" value="InterPro"/>
</dbReference>
<dbReference type="Proteomes" id="UP000183947">
    <property type="component" value="Unassembled WGS sequence"/>
</dbReference>